<dbReference type="AlphaFoldDB" id="A0A6M7WR80"/>
<organism evidence="3 4">
    <name type="scientific">Mesorhizobium loti R88b</name>
    <dbReference type="NCBI Taxonomy" id="935548"/>
    <lineage>
        <taxon>Bacteria</taxon>
        <taxon>Pseudomonadati</taxon>
        <taxon>Pseudomonadota</taxon>
        <taxon>Alphaproteobacteria</taxon>
        <taxon>Hyphomicrobiales</taxon>
        <taxon>Phyllobacteriaceae</taxon>
        <taxon>Mesorhizobium</taxon>
    </lineage>
</organism>
<evidence type="ECO:0000313" key="4">
    <source>
        <dbReference type="Proteomes" id="UP000503017"/>
    </source>
</evidence>
<dbReference type="InterPro" id="IPR001296">
    <property type="entry name" value="Glyco_trans_1"/>
</dbReference>
<feature type="domain" description="Glycosyl transferase family 1" evidence="1">
    <location>
        <begin position="203"/>
        <end position="369"/>
    </location>
</feature>
<evidence type="ECO:0000259" key="2">
    <source>
        <dbReference type="Pfam" id="PF13439"/>
    </source>
</evidence>
<dbReference type="PANTHER" id="PTHR12526">
    <property type="entry name" value="GLYCOSYLTRANSFERASE"/>
    <property type="match status" value="1"/>
</dbReference>
<proteinExistence type="predicted"/>
<dbReference type="SUPFAM" id="SSF53756">
    <property type="entry name" value="UDP-Glycosyltransferase/glycogen phosphorylase"/>
    <property type="match status" value="1"/>
</dbReference>
<name>A0A6M7WR80_RHILI</name>
<evidence type="ECO:0000259" key="1">
    <source>
        <dbReference type="Pfam" id="PF00534"/>
    </source>
</evidence>
<dbReference type="EMBL" id="CP033367">
    <property type="protein sequence ID" value="QKD02524.1"/>
    <property type="molecule type" value="Genomic_DNA"/>
</dbReference>
<dbReference type="CDD" id="cd03801">
    <property type="entry name" value="GT4_PimA-like"/>
    <property type="match status" value="1"/>
</dbReference>
<dbReference type="InterPro" id="IPR028098">
    <property type="entry name" value="Glyco_trans_4-like_N"/>
</dbReference>
<accession>A0A6M7WR80</accession>
<feature type="domain" description="Glycosyltransferase subfamily 4-like N-terminal" evidence="2">
    <location>
        <begin position="23"/>
        <end position="191"/>
    </location>
</feature>
<dbReference type="Gene3D" id="3.40.50.2000">
    <property type="entry name" value="Glycogen Phosphorylase B"/>
    <property type="match status" value="2"/>
</dbReference>
<sequence length="411" mass="45274">MGLNGIPRVKRRRLLFVGGSGDPGGLHVHTADVAYTAASLGFPVKIISVNRDYFSDLLPRELIDVEHIEGLSYIKLVLKPRRFRISRLLLWGAVLIKHPGHDIIFCRGAFAETPITELLMAKAAGRRIYTIEHSPLEFAWRAMFSKRRYGAVMNACVQRTIVVSSQLSEIATRTFGMAAEKLRVCLNWVDPIFVPPTVAQRRLARERLGLSDDVQAIGYLGRLGPEKNIDVLIDAFAAVRQRPDASNTVLIIAGDGWFRAEVERKVLSSQAADHIRLVGWQGDPREIYHALDVFVLASPIEGFPLSLMEAMATGLPCITHPMASTVELIQDGSNGFVSDISAARLLSDRLMEFLGADAATTSRLGQAAAQTIATRFSRNVRLKAVLEALDIPLDGSDLPLPFPRVLTYRGS</sequence>
<dbReference type="Pfam" id="PF00534">
    <property type="entry name" value="Glycos_transf_1"/>
    <property type="match status" value="1"/>
</dbReference>
<dbReference type="Proteomes" id="UP000503017">
    <property type="component" value="Chromosome"/>
</dbReference>
<dbReference type="Pfam" id="PF13439">
    <property type="entry name" value="Glyco_transf_4"/>
    <property type="match status" value="1"/>
</dbReference>
<dbReference type="GO" id="GO:0016757">
    <property type="term" value="F:glycosyltransferase activity"/>
    <property type="evidence" value="ECO:0007669"/>
    <property type="project" value="InterPro"/>
</dbReference>
<reference evidence="3 4" key="1">
    <citation type="submission" date="2018-10" db="EMBL/GenBank/DDBJ databases">
        <authorList>
            <person name="Perry B.J."/>
            <person name="Sullivan J.T."/>
            <person name="Murphy R.J.T."/>
            <person name="Ramsay J.P."/>
            <person name="Ronson C.W."/>
        </authorList>
    </citation>
    <scope>NUCLEOTIDE SEQUENCE [LARGE SCALE GENOMIC DNA]</scope>
    <source>
        <strain evidence="3 4">R88b</strain>
    </source>
</reference>
<evidence type="ECO:0000313" key="3">
    <source>
        <dbReference type="EMBL" id="QKD02524.1"/>
    </source>
</evidence>
<protein>
    <submittedName>
        <fullName evidence="3">Glycosyltransferase family 1 protein</fullName>
    </submittedName>
</protein>
<keyword evidence="3" id="KW-0808">Transferase</keyword>
<gene>
    <name evidence="3" type="ORF">EB235_14290</name>
</gene>